<keyword evidence="2" id="KW-1185">Reference proteome</keyword>
<comment type="caution">
    <text evidence="1">The sequence shown here is derived from an EMBL/GenBank/DDBJ whole genome shotgun (WGS) entry which is preliminary data.</text>
</comment>
<reference evidence="1 2" key="1">
    <citation type="submission" date="2019-05" db="EMBL/GenBank/DDBJ databases">
        <title>Mikania micrantha, genome provides insights into the molecular mechanism of rapid growth.</title>
        <authorList>
            <person name="Liu B."/>
        </authorList>
    </citation>
    <scope>NUCLEOTIDE SEQUENCE [LARGE SCALE GENOMIC DNA]</scope>
    <source>
        <strain evidence="1">NLD-2019</strain>
        <tissue evidence="1">Leaf</tissue>
    </source>
</reference>
<organism evidence="1 2">
    <name type="scientific">Mikania micrantha</name>
    <name type="common">bitter vine</name>
    <dbReference type="NCBI Taxonomy" id="192012"/>
    <lineage>
        <taxon>Eukaryota</taxon>
        <taxon>Viridiplantae</taxon>
        <taxon>Streptophyta</taxon>
        <taxon>Embryophyta</taxon>
        <taxon>Tracheophyta</taxon>
        <taxon>Spermatophyta</taxon>
        <taxon>Magnoliopsida</taxon>
        <taxon>eudicotyledons</taxon>
        <taxon>Gunneridae</taxon>
        <taxon>Pentapetalae</taxon>
        <taxon>asterids</taxon>
        <taxon>campanulids</taxon>
        <taxon>Asterales</taxon>
        <taxon>Asteraceae</taxon>
        <taxon>Asteroideae</taxon>
        <taxon>Heliantheae alliance</taxon>
        <taxon>Eupatorieae</taxon>
        <taxon>Mikania</taxon>
    </lineage>
</organism>
<dbReference type="AlphaFoldDB" id="A0A5N6P4K7"/>
<gene>
    <name evidence="1" type="ORF">E3N88_12113</name>
</gene>
<dbReference type="OrthoDB" id="1828746at2759"/>
<dbReference type="Proteomes" id="UP000326396">
    <property type="component" value="Linkage Group LG14"/>
</dbReference>
<name>A0A5N6P4K7_9ASTR</name>
<sequence>MSKVYMTNLAFGVKHNICAYLDPTTKNGKDFRPMIEFLRRSRIYYAISNHCHIYRSHIQRFLESARLITVDDIFFIEACVLGQVMRISEADVHRVLMFGGEPEGMSLIPERCIKGCFLRIKYFGVYSEYTIKKGNLPLQYKFLAHVLLHCMSMRRSTFDELRDLMRSEIVSLILNKPFNFSAMIF</sequence>
<dbReference type="EMBL" id="SZYD01000006">
    <property type="protein sequence ID" value="KAD5960641.1"/>
    <property type="molecule type" value="Genomic_DNA"/>
</dbReference>
<accession>A0A5N6P4K7</accession>
<proteinExistence type="predicted"/>
<evidence type="ECO:0000313" key="1">
    <source>
        <dbReference type="EMBL" id="KAD5960641.1"/>
    </source>
</evidence>
<evidence type="ECO:0000313" key="2">
    <source>
        <dbReference type="Proteomes" id="UP000326396"/>
    </source>
</evidence>
<protein>
    <submittedName>
        <fullName evidence="1">Uncharacterized protein</fullName>
    </submittedName>
</protein>